<dbReference type="AlphaFoldDB" id="A0A7S1LBN7"/>
<organism evidence="2">
    <name type="scientific">Alexandrium catenella</name>
    <name type="common">Red tide dinoflagellate</name>
    <name type="synonym">Gonyaulax catenella</name>
    <dbReference type="NCBI Taxonomy" id="2925"/>
    <lineage>
        <taxon>Eukaryota</taxon>
        <taxon>Sar</taxon>
        <taxon>Alveolata</taxon>
        <taxon>Dinophyceae</taxon>
        <taxon>Gonyaulacales</taxon>
        <taxon>Pyrocystaceae</taxon>
        <taxon>Alexandrium</taxon>
    </lineage>
</organism>
<evidence type="ECO:0000313" key="2">
    <source>
        <dbReference type="EMBL" id="CAD9099688.1"/>
    </source>
</evidence>
<name>A0A7S1LBN7_ALECA</name>
<sequence length="368" mass="38246">MVTSPEAAPGARYLPPERVLGQLVTEEEQAAVEEAVEQIAVAVGVPGKLRRACHYMVYGHQAEAREGEGACAPSASSSAAPPARAPGDEAVLTVRRFSELLVERLLGSDGDGRGCSRIVSIRVLFAPPDCEPQSFHLDYGQAFEAVDTVFVALTSVAADNCTEVLQWQSPGDAAAALDYARRLGGCVDGRDLLSHISACRGAQAGACIAGDAPLARVAPLESARWGVWVVPTSHCFHRRGPTLHGEGGAVRVTLNIDVARATGSLRGALADPAVGPGSGSCAQGSGECATASTSEGSSSSRTDEEGEETAALRRFEASLAAFVCVDTQRALQTGRVCGQESVDDLSEQDIYLHGDLGQIVAGCQRGAF</sequence>
<dbReference type="EMBL" id="HBGE01011485">
    <property type="protein sequence ID" value="CAD9099688.1"/>
    <property type="molecule type" value="Transcribed_RNA"/>
</dbReference>
<reference evidence="2" key="1">
    <citation type="submission" date="2021-01" db="EMBL/GenBank/DDBJ databases">
        <authorList>
            <person name="Corre E."/>
            <person name="Pelletier E."/>
            <person name="Niang G."/>
            <person name="Scheremetjew M."/>
            <person name="Finn R."/>
            <person name="Kale V."/>
            <person name="Holt S."/>
            <person name="Cochrane G."/>
            <person name="Meng A."/>
            <person name="Brown T."/>
            <person name="Cohen L."/>
        </authorList>
    </citation>
    <scope>NUCLEOTIDE SEQUENCE</scope>
    <source>
        <strain evidence="2">OF101</strain>
    </source>
</reference>
<evidence type="ECO:0000256" key="1">
    <source>
        <dbReference type="SAM" id="MobiDB-lite"/>
    </source>
</evidence>
<protein>
    <submittedName>
        <fullName evidence="2">Uncharacterized protein</fullName>
    </submittedName>
</protein>
<gene>
    <name evidence="2" type="ORF">ACAT0790_LOCUS6735</name>
</gene>
<feature type="compositionally biased region" description="Low complexity" evidence="1">
    <location>
        <begin position="287"/>
        <end position="300"/>
    </location>
</feature>
<accession>A0A7S1LBN7</accession>
<feature type="region of interest" description="Disordered" evidence="1">
    <location>
        <begin position="285"/>
        <end position="308"/>
    </location>
</feature>
<proteinExistence type="predicted"/>